<dbReference type="AlphaFoldDB" id="A0AA38LRM9"/>
<accession>A0AA38LRM9</accession>
<dbReference type="GeneID" id="77725170"/>
<evidence type="ECO:0000259" key="2">
    <source>
        <dbReference type="PROSITE" id="PS50010"/>
    </source>
</evidence>
<dbReference type="PANTHER" id="PTHR45818:SF3">
    <property type="entry name" value="PROTEIN VAV"/>
    <property type="match status" value="1"/>
</dbReference>
<dbReference type="PROSITE" id="PS50010">
    <property type="entry name" value="DH_2"/>
    <property type="match status" value="1"/>
</dbReference>
<organism evidence="3 4">
    <name type="scientific">Dioszegia hungarica</name>
    <dbReference type="NCBI Taxonomy" id="4972"/>
    <lineage>
        <taxon>Eukaryota</taxon>
        <taxon>Fungi</taxon>
        <taxon>Dikarya</taxon>
        <taxon>Basidiomycota</taxon>
        <taxon>Agaricomycotina</taxon>
        <taxon>Tremellomycetes</taxon>
        <taxon>Tremellales</taxon>
        <taxon>Bulleribasidiaceae</taxon>
        <taxon>Dioszegia</taxon>
    </lineage>
</organism>
<dbReference type="Proteomes" id="UP001164286">
    <property type="component" value="Unassembled WGS sequence"/>
</dbReference>
<dbReference type="SMART" id="SM00325">
    <property type="entry name" value="RhoGEF"/>
    <property type="match status" value="1"/>
</dbReference>
<name>A0AA38LRM9_9TREE</name>
<dbReference type="CDD" id="cd00821">
    <property type="entry name" value="PH"/>
    <property type="match status" value="1"/>
</dbReference>
<feature type="domain" description="DH" evidence="2">
    <location>
        <begin position="465"/>
        <end position="703"/>
    </location>
</feature>
<dbReference type="GO" id="GO:0005085">
    <property type="term" value="F:guanyl-nucleotide exchange factor activity"/>
    <property type="evidence" value="ECO:0007669"/>
    <property type="project" value="InterPro"/>
</dbReference>
<feature type="region of interest" description="Disordered" evidence="1">
    <location>
        <begin position="23"/>
        <end position="46"/>
    </location>
</feature>
<feature type="compositionally biased region" description="Low complexity" evidence="1">
    <location>
        <begin position="397"/>
        <end position="423"/>
    </location>
</feature>
<dbReference type="GO" id="GO:0005737">
    <property type="term" value="C:cytoplasm"/>
    <property type="evidence" value="ECO:0007669"/>
    <property type="project" value="TreeGrafter"/>
</dbReference>
<evidence type="ECO:0000313" key="3">
    <source>
        <dbReference type="EMBL" id="KAI9633300.1"/>
    </source>
</evidence>
<feature type="region of interest" description="Disordered" evidence="1">
    <location>
        <begin position="1022"/>
        <end position="1098"/>
    </location>
</feature>
<feature type="compositionally biased region" description="Low complexity" evidence="1">
    <location>
        <begin position="70"/>
        <end position="87"/>
    </location>
</feature>
<feature type="compositionally biased region" description="Acidic residues" evidence="1">
    <location>
        <begin position="156"/>
        <end position="165"/>
    </location>
</feature>
<feature type="non-terminal residue" evidence="3">
    <location>
        <position position="1"/>
    </location>
</feature>
<dbReference type="PANTHER" id="PTHR45818">
    <property type="entry name" value="PROTEIN VAV"/>
    <property type="match status" value="1"/>
</dbReference>
<dbReference type="SUPFAM" id="SSF48065">
    <property type="entry name" value="DBL homology domain (DH-domain)"/>
    <property type="match status" value="1"/>
</dbReference>
<dbReference type="Gene3D" id="1.20.900.10">
    <property type="entry name" value="Dbl homology (DH) domain"/>
    <property type="match status" value="1"/>
</dbReference>
<feature type="region of interest" description="Disordered" evidence="1">
    <location>
        <begin position="397"/>
        <end position="434"/>
    </location>
</feature>
<feature type="compositionally biased region" description="Polar residues" evidence="1">
    <location>
        <begin position="284"/>
        <end position="294"/>
    </location>
</feature>
<feature type="compositionally biased region" description="Polar residues" evidence="1">
    <location>
        <begin position="1080"/>
        <end position="1098"/>
    </location>
</feature>
<dbReference type="SUPFAM" id="SSF50729">
    <property type="entry name" value="PH domain-like"/>
    <property type="match status" value="1"/>
</dbReference>
<feature type="compositionally biased region" description="Basic residues" evidence="1">
    <location>
        <begin position="175"/>
        <end position="186"/>
    </location>
</feature>
<feature type="compositionally biased region" description="Basic and acidic residues" evidence="1">
    <location>
        <begin position="425"/>
        <end position="434"/>
    </location>
</feature>
<dbReference type="Pfam" id="PF00621">
    <property type="entry name" value="RhoGEF"/>
    <property type="match status" value="1"/>
</dbReference>
<feature type="compositionally biased region" description="Pro residues" evidence="1">
    <location>
        <begin position="193"/>
        <end position="208"/>
    </location>
</feature>
<feature type="region of interest" description="Disordered" evidence="1">
    <location>
        <begin position="867"/>
        <end position="887"/>
    </location>
</feature>
<dbReference type="EMBL" id="JAKWFO010000011">
    <property type="protein sequence ID" value="KAI9633300.1"/>
    <property type="molecule type" value="Genomic_DNA"/>
</dbReference>
<feature type="compositionally biased region" description="Acidic residues" evidence="1">
    <location>
        <begin position="1053"/>
        <end position="1063"/>
    </location>
</feature>
<proteinExistence type="predicted"/>
<gene>
    <name evidence="3" type="ORF">MKK02DRAFT_18559</name>
</gene>
<feature type="compositionally biased region" description="Low complexity" evidence="1">
    <location>
        <begin position="270"/>
        <end position="283"/>
    </location>
</feature>
<feature type="region of interest" description="Disordered" evidence="1">
    <location>
        <begin position="319"/>
        <end position="354"/>
    </location>
</feature>
<dbReference type="RefSeq" id="XP_052943077.1">
    <property type="nucleotide sequence ID" value="XM_053085969.1"/>
</dbReference>
<dbReference type="InterPro" id="IPR011993">
    <property type="entry name" value="PH-like_dom_sf"/>
</dbReference>
<dbReference type="InterPro" id="IPR035899">
    <property type="entry name" value="DBL_dom_sf"/>
</dbReference>
<sequence>MLLSLPIVAPSALAPQTLETIPGSAAATPPARSLQPTPVQETCEAGPSRLTPMLSRRASLVLTQPQSYFSLPPRTSYSPSPSPATTPWERDRPRPPMLDIPLGTPEDPIFSNYPSTVPSRSSSIKGKGRAVPLGSAFQFQLAEPIGARRRHKRTEEEQEVVDESSESSQADRSSWWKRKTKGRRRAATVSHSPPDPASPTSPPVPPRNPLRAIARSASYNRRRASVGSAPYGLDLQGLADVPSWPTMAQEEARRSMPEPEEPFAYPQPVRTPSSTMSRSPTSPNITPRRSSLISGTTLQAYSQSTLGLGGSLHMSPKSPLLGLSGMAKGPSTPGSPVHGDDAIPHHIPPRRSSLSFGPDVVIDLKAMSPISIASLPSPRGEGGTSVLSASFSTEESGSAQFFSPSSSDPHPLSSATTSLSRSAKSGKDNTDGEDAARDAALNALKLQRSLEWEAKQTRHRRKLEKRRMILLELVETEVTYVEDLKALVEVYLPQLHALPSVPERTALAVGRNAAELLTIHSALSVRMVEVLKEEGVGYEMLPEEDLAGKVERVSRRLAAALDDCSSSFAAYKDFCAGSVIASTLVRNISLRTDYNAFERRCQYISSHRPSLRLQDLLDDSLSTPSSTNKSRLHFRDYLIMPIQRVCRYPLLLAALLGAADTPTPLSERGSFLDPAADGEFDVGVDIERALGAMRGVAEEADDARRQKESEIKTATVLARLEAHQVITPTFVHSLGPCRLIGSLDVLHHHPTLAPLLPPVKVKYLAAFLYRGYLVLAKVKKGKVYEAKHFLPLEVFEMIDIAEGYLPHSIRLSLREHSFDLAASCEAEKEVWAAALVSAREESVVPPFELPASVSPFAARTRRMSNVGPSLDMSPIGGETPNKRHTLNILPSLTPSDSGEMLDTPDSLAGFGFGSPSKKSIPFASQPTILLRRAAPNQRLTVDRGLLDVFSESCAQARSKAQMQHALFLPDPNQDMRDKLAMGDSTMLRRRRSFLDPSRQHRRATSSVDIAFSGEVKGSVIPIRPSKSYAGTSRTTPGRPRGASLTDSAKAEESATEMELDGADDTATSDFGTLRGGYRTRGSNTRATSSPVITPLKST</sequence>
<evidence type="ECO:0000313" key="4">
    <source>
        <dbReference type="Proteomes" id="UP001164286"/>
    </source>
</evidence>
<dbReference type="Gene3D" id="2.30.29.30">
    <property type="entry name" value="Pleckstrin-homology domain (PH domain)/Phosphotyrosine-binding domain (PTB)"/>
    <property type="match status" value="1"/>
</dbReference>
<feature type="region of interest" description="Disordered" evidence="1">
    <location>
        <begin position="69"/>
        <end position="128"/>
    </location>
</feature>
<evidence type="ECO:0000256" key="1">
    <source>
        <dbReference type="SAM" id="MobiDB-lite"/>
    </source>
</evidence>
<feature type="compositionally biased region" description="Polar residues" evidence="1">
    <location>
        <begin position="112"/>
        <end position="124"/>
    </location>
</feature>
<comment type="caution">
    <text evidence="3">The sequence shown here is derived from an EMBL/GenBank/DDBJ whole genome shotgun (WGS) entry which is preliminary data.</text>
</comment>
<dbReference type="InterPro" id="IPR000219">
    <property type="entry name" value="DH_dom"/>
</dbReference>
<feature type="region of interest" description="Disordered" evidence="1">
    <location>
        <begin position="147"/>
        <end position="210"/>
    </location>
</feature>
<reference evidence="3" key="1">
    <citation type="journal article" date="2022" name="G3 (Bethesda)">
        <title>High quality genome of the basidiomycete yeast Dioszegia hungarica PDD-24b-2 isolated from cloud water.</title>
        <authorList>
            <person name="Jarrige D."/>
            <person name="Haridas S."/>
            <person name="Bleykasten-Grosshans C."/>
            <person name="Joly M."/>
            <person name="Nadalig T."/>
            <person name="Sancelme M."/>
            <person name="Vuilleumier S."/>
            <person name="Grigoriev I.V."/>
            <person name="Amato P."/>
            <person name="Bringel F."/>
        </authorList>
    </citation>
    <scope>NUCLEOTIDE SEQUENCE</scope>
    <source>
        <strain evidence="3">PDD-24b-2</strain>
    </source>
</reference>
<keyword evidence="4" id="KW-1185">Reference proteome</keyword>
<feature type="region of interest" description="Disordered" evidence="1">
    <location>
        <begin position="247"/>
        <end position="294"/>
    </location>
</feature>
<protein>
    <recommendedName>
        <fullName evidence="2">DH domain-containing protein</fullName>
    </recommendedName>
</protein>